<feature type="region of interest" description="Disordered" evidence="1">
    <location>
        <begin position="153"/>
        <end position="182"/>
    </location>
</feature>
<evidence type="ECO:0000313" key="3">
    <source>
        <dbReference type="Proteomes" id="UP000184267"/>
    </source>
</evidence>
<feature type="region of interest" description="Disordered" evidence="1">
    <location>
        <begin position="551"/>
        <end position="705"/>
    </location>
</feature>
<reference evidence="2 3" key="1">
    <citation type="submission" date="2016-10" db="EMBL/GenBank/DDBJ databases">
        <title>Genome sequence of the basidiomycete white-rot fungus Trametes pubescens.</title>
        <authorList>
            <person name="Makela M.R."/>
            <person name="Granchi Z."/>
            <person name="Peng M."/>
            <person name="De Vries R.P."/>
            <person name="Grigoriev I."/>
            <person name="Riley R."/>
            <person name="Hilden K."/>
        </authorList>
    </citation>
    <scope>NUCLEOTIDE SEQUENCE [LARGE SCALE GENOMIC DNA]</scope>
    <source>
        <strain evidence="2 3">FBCC735</strain>
    </source>
</reference>
<evidence type="ECO:0000313" key="2">
    <source>
        <dbReference type="EMBL" id="OJT06202.1"/>
    </source>
</evidence>
<feature type="compositionally biased region" description="Polar residues" evidence="1">
    <location>
        <begin position="689"/>
        <end position="699"/>
    </location>
</feature>
<comment type="caution">
    <text evidence="2">The sequence shown here is derived from an EMBL/GenBank/DDBJ whole genome shotgun (WGS) entry which is preliminary data.</text>
</comment>
<proteinExistence type="predicted"/>
<feature type="region of interest" description="Disordered" evidence="1">
    <location>
        <begin position="226"/>
        <end position="262"/>
    </location>
</feature>
<dbReference type="OMA" id="DWDPFGD"/>
<dbReference type="OrthoDB" id="2940229at2759"/>
<feature type="compositionally biased region" description="Basic and acidic residues" evidence="1">
    <location>
        <begin position="565"/>
        <end position="574"/>
    </location>
</feature>
<evidence type="ECO:0000256" key="1">
    <source>
        <dbReference type="SAM" id="MobiDB-lite"/>
    </source>
</evidence>
<feature type="region of interest" description="Disordered" evidence="1">
    <location>
        <begin position="1"/>
        <end position="43"/>
    </location>
</feature>
<feature type="compositionally biased region" description="Basic and acidic residues" evidence="1">
    <location>
        <begin position="617"/>
        <end position="633"/>
    </location>
</feature>
<protein>
    <submittedName>
        <fullName evidence="2">Uncharacterized protein</fullName>
    </submittedName>
</protein>
<feature type="compositionally biased region" description="Acidic residues" evidence="1">
    <location>
        <begin position="651"/>
        <end position="661"/>
    </location>
</feature>
<feature type="compositionally biased region" description="Low complexity" evidence="1">
    <location>
        <begin position="662"/>
        <end position="673"/>
    </location>
</feature>
<feature type="region of interest" description="Disordered" evidence="1">
    <location>
        <begin position="431"/>
        <end position="539"/>
    </location>
</feature>
<name>A0A1M2VF14_TRAPU</name>
<dbReference type="Proteomes" id="UP000184267">
    <property type="component" value="Unassembled WGS sequence"/>
</dbReference>
<dbReference type="STRING" id="154538.A0A1M2VF14"/>
<feature type="compositionally biased region" description="Basic residues" evidence="1">
    <location>
        <begin position="474"/>
        <end position="483"/>
    </location>
</feature>
<feature type="compositionally biased region" description="Acidic residues" evidence="1">
    <location>
        <begin position="528"/>
        <end position="537"/>
    </location>
</feature>
<dbReference type="AlphaFoldDB" id="A0A1M2VF14"/>
<organism evidence="2 3">
    <name type="scientific">Trametes pubescens</name>
    <name type="common">White-rot fungus</name>
    <dbReference type="NCBI Taxonomy" id="154538"/>
    <lineage>
        <taxon>Eukaryota</taxon>
        <taxon>Fungi</taxon>
        <taxon>Dikarya</taxon>
        <taxon>Basidiomycota</taxon>
        <taxon>Agaricomycotina</taxon>
        <taxon>Agaricomycetes</taxon>
        <taxon>Polyporales</taxon>
        <taxon>Polyporaceae</taxon>
        <taxon>Trametes</taxon>
    </lineage>
</organism>
<feature type="region of interest" description="Disordered" evidence="1">
    <location>
        <begin position="337"/>
        <end position="402"/>
    </location>
</feature>
<feature type="compositionally biased region" description="Acidic residues" evidence="1">
    <location>
        <begin position="580"/>
        <end position="590"/>
    </location>
</feature>
<feature type="compositionally biased region" description="Low complexity" evidence="1">
    <location>
        <begin position="338"/>
        <end position="354"/>
    </location>
</feature>
<feature type="compositionally biased region" description="Low complexity" evidence="1">
    <location>
        <begin position="28"/>
        <end position="43"/>
    </location>
</feature>
<dbReference type="EMBL" id="MNAD01001343">
    <property type="protein sequence ID" value="OJT06202.1"/>
    <property type="molecule type" value="Genomic_DNA"/>
</dbReference>
<gene>
    <name evidence="2" type="ORF">TRAPUB_2948</name>
</gene>
<sequence>MLKRPRDAFDTPDSSSPPLPASKRRYLSSSATGSSPSTSRSVSCLSTPYTLPYFRSPYSESIPHDSPSNPFGLNRALRALTIPRPTGFSKHIVLRMQLVSTADPVARPRNTALSDAPYRIVQVPLNYSFRILHMLVLFLLASDARLRVRRRKRAANHDLRSRAPPASRKPKHSVDLPEDPPEVQNGHLFEVYDGMRLYTNTYRPGVIKVGTGKLYAKLSSTRERKLFPDGPAGGVDNDVFGGPSHNQSNVETTGETADTDDGEDGWDWEPEDDFLLSGVWTDGPSLKKGIIYHHTPSTSVHITVNTARVPPRKGIGNEPYVFAAHGGTAGAVRIANITPAPSSAPPSVSTSTTSQHLRVRKGKQHTPDNGSDSERDWDSSSGSDTPAPERPYADTGDEVPELGAHEDADEDALERWNAHNAFERFLKREAARERAVRRPKPVSGAVAGPSRVTVTHARMAEGDFPSSPIGARGGAHRYGHRRYVTGERDPDVDPDGDAQDEGAYLPPSSPSTLPIDIPSDCDALWTDTDGELPDEDARENMRYMIELSLQTPFPAHPALRRRVRRASERMERQVSKGLSEFDEDEPDGQEDGQKAGETGAKGKENVVAKAHHKTGVRGREPDPEESPVKERVAARNAHPPLPPPTTQPDSPSEENETEAESGEGSIESVEVDGYTMGAPWLYMRGPKDGSSSGRGSLQWDSDEEV</sequence>
<keyword evidence="3" id="KW-1185">Reference proteome</keyword>
<accession>A0A1M2VF14</accession>